<evidence type="ECO:0000256" key="2">
    <source>
        <dbReference type="ARBA" id="ARBA00022989"/>
    </source>
</evidence>
<comment type="caution">
    <text evidence="5">The sequence shown here is derived from an EMBL/GenBank/DDBJ whole genome shotgun (WGS) entry which is preliminary data.</text>
</comment>
<evidence type="ECO:0000256" key="1">
    <source>
        <dbReference type="ARBA" id="ARBA00022692"/>
    </source>
</evidence>
<dbReference type="PANTHER" id="PTHR28263">
    <property type="entry name" value="GOLGI TO ER TRAFFIC PROTEIN 2"/>
    <property type="match status" value="1"/>
</dbReference>
<feature type="region of interest" description="Disordered" evidence="4">
    <location>
        <begin position="115"/>
        <end position="143"/>
    </location>
</feature>
<feature type="compositionally biased region" description="Polar residues" evidence="4">
    <location>
        <begin position="60"/>
        <end position="74"/>
    </location>
</feature>
<evidence type="ECO:0000313" key="5">
    <source>
        <dbReference type="EMBL" id="KAJ3489401.1"/>
    </source>
</evidence>
<reference evidence="5" key="1">
    <citation type="submission" date="2022-07" db="EMBL/GenBank/DDBJ databases">
        <title>Genome Sequence of Physisporinus lineatus.</title>
        <authorList>
            <person name="Buettner E."/>
        </authorList>
    </citation>
    <scope>NUCLEOTIDE SEQUENCE</scope>
    <source>
        <strain evidence="5">VT162</strain>
    </source>
</reference>
<organism evidence="5 6">
    <name type="scientific">Meripilus lineatus</name>
    <dbReference type="NCBI Taxonomy" id="2056292"/>
    <lineage>
        <taxon>Eukaryota</taxon>
        <taxon>Fungi</taxon>
        <taxon>Dikarya</taxon>
        <taxon>Basidiomycota</taxon>
        <taxon>Agaricomycotina</taxon>
        <taxon>Agaricomycetes</taxon>
        <taxon>Polyporales</taxon>
        <taxon>Meripilaceae</taxon>
        <taxon>Meripilus</taxon>
    </lineage>
</organism>
<keyword evidence="6" id="KW-1185">Reference proteome</keyword>
<feature type="compositionally biased region" description="Polar residues" evidence="4">
    <location>
        <begin position="134"/>
        <end position="143"/>
    </location>
</feature>
<dbReference type="EMBL" id="JANAWD010000046">
    <property type="protein sequence ID" value="KAJ3489401.1"/>
    <property type="molecule type" value="Genomic_DNA"/>
</dbReference>
<proteinExistence type="predicted"/>
<dbReference type="InterPro" id="IPR028143">
    <property type="entry name" value="Get2/sif1"/>
</dbReference>
<feature type="compositionally biased region" description="Pro residues" evidence="4">
    <location>
        <begin position="41"/>
        <end position="50"/>
    </location>
</feature>
<feature type="region of interest" description="Disordered" evidence="4">
    <location>
        <begin position="26"/>
        <end position="101"/>
    </location>
</feature>
<evidence type="ECO:0000256" key="4">
    <source>
        <dbReference type="SAM" id="MobiDB-lite"/>
    </source>
</evidence>
<dbReference type="GO" id="GO:0006890">
    <property type="term" value="P:retrograde vesicle-mediated transport, Golgi to endoplasmic reticulum"/>
    <property type="evidence" value="ECO:0007669"/>
    <property type="project" value="TreeGrafter"/>
</dbReference>
<evidence type="ECO:0000313" key="6">
    <source>
        <dbReference type="Proteomes" id="UP001212997"/>
    </source>
</evidence>
<dbReference type="Proteomes" id="UP001212997">
    <property type="component" value="Unassembled WGS sequence"/>
</dbReference>
<evidence type="ECO:0000256" key="3">
    <source>
        <dbReference type="ARBA" id="ARBA00023136"/>
    </source>
</evidence>
<feature type="region of interest" description="Disordered" evidence="4">
    <location>
        <begin position="160"/>
        <end position="184"/>
    </location>
</feature>
<keyword evidence="3" id="KW-0472">Membrane</keyword>
<protein>
    <submittedName>
        <fullName evidence="5">Uncharacterized protein</fullName>
    </submittedName>
</protein>
<dbReference type="PANTHER" id="PTHR28263:SF1">
    <property type="entry name" value="GOLGI TO ER TRAFFIC PROTEIN 2"/>
    <property type="match status" value="1"/>
</dbReference>
<sequence>MSSAAARAEARRKAILARGTDRLAKLTTSARGEDAPVLLPDDPPPLPLPNRPTLSEFVGETTTLPTPPSGSRRTSGADPRRTTPPPSFQAAGFGDNVPDPSVWSEEQQRQLLSALMGGGPMPQPLPGQPRLPSAPTQATNGESVPTDDPFAALLASMIPQGQSGPGGPPIPPMFEKSQTPAKPPAPKTFIQKVMPLIHLLAAWILLGYFMLWKEPVVFEETSYGTLSSVGAWTRWAQLASKSPAQGFSVQLVTPALFLGIHDTNDCFAFMEDLLGPRPRTTSHACVAGIAPSTSSPPLSHTQHNEVLANREDFPR</sequence>
<name>A0AAD5VDM5_9APHY</name>
<accession>A0AAD5VDM5</accession>
<gene>
    <name evidence="5" type="ORF">NLI96_g2161</name>
</gene>
<dbReference type="AlphaFoldDB" id="A0AAD5VDM5"/>
<feature type="region of interest" description="Disordered" evidence="4">
    <location>
        <begin position="293"/>
        <end position="315"/>
    </location>
</feature>
<keyword evidence="1" id="KW-0812">Transmembrane</keyword>
<keyword evidence="2" id="KW-1133">Transmembrane helix</keyword>